<dbReference type="PROSITE" id="PS00086">
    <property type="entry name" value="CYTOCHROME_P450"/>
    <property type="match status" value="1"/>
</dbReference>
<dbReference type="InterPro" id="IPR036396">
    <property type="entry name" value="Cyt_P450_sf"/>
</dbReference>
<dbReference type="InterPro" id="IPR017972">
    <property type="entry name" value="Cyt_P450_CS"/>
</dbReference>
<dbReference type="InterPro" id="IPR050476">
    <property type="entry name" value="Insect_CytP450_Detox"/>
</dbReference>
<dbReference type="PRINTS" id="PR00463">
    <property type="entry name" value="EP450I"/>
</dbReference>
<protein>
    <submittedName>
        <fullName evidence="15">CYP6AS66</fullName>
    </submittedName>
</protein>
<keyword evidence="6 13" id="KW-0479">Metal-binding</keyword>
<comment type="caution">
    <text evidence="15">The sequence shown here is derived from an EMBL/GenBank/DDBJ whole genome shotgun (WGS) entry which is preliminary data.</text>
</comment>
<dbReference type="GO" id="GO:0005789">
    <property type="term" value="C:endoplasmic reticulum membrane"/>
    <property type="evidence" value="ECO:0007669"/>
    <property type="project" value="UniProtKB-SubCell"/>
</dbReference>
<evidence type="ECO:0000256" key="11">
    <source>
        <dbReference type="ARBA" id="ARBA00023033"/>
    </source>
</evidence>
<dbReference type="AlphaFoldDB" id="A0A8J2MKV2"/>
<evidence type="ECO:0000256" key="5">
    <source>
        <dbReference type="ARBA" id="ARBA00022617"/>
    </source>
</evidence>
<reference evidence="15" key="1">
    <citation type="submission" date="2021-04" db="EMBL/GenBank/DDBJ databases">
        <authorList>
            <person name="Chebbi M.A.C M."/>
        </authorList>
    </citation>
    <scope>NUCLEOTIDE SEQUENCE</scope>
</reference>
<evidence type="ECO:0000256" key="9">
    <source>
        <dbReference type="ARBA" id="ARBA00023002"/>
    </source>
</evidence>
<keyword evidence="11 14" id="KW-0503">Monooxygenase</keyword>
<keyword evidence="7" id="KW-0256">Endoplasmic reticulum</keyword>
<keyword evidence="10 13" id="KW-0408">Iron</keyword>
<feature type="binding site" description="axial binding residue" evidence="13">
    <location>
        <position position="438"/>
    </location>
    <ligand>
        <name>heme</name>
        <dbReference type="ChEBI" id="CHEBI:30413"/>
    </ligand>
    <ligandPart>
        <name>Fe</name>
        <dbReference type="ChEBI" id="CHEBI:18248"/>
    </ligandPart>
</feature>
<comment type="similarity">
    <text evidence="4 14">Belongs to the cytochrome P450 family.</text>
</comment>
<evidence type="ECO:0000256" key="2">
    <source>
        <dbReference type="ARBA" id="ARBA00004174"/>
    </source>
</evidence>
<evidence type="ECO:0000313" key="16">
    <source>
        <dbReference type="Proteomes" id="UP000786811"/>
    </source>
</evidence>
<dbReference type="PRINTS" id="PR00385">
    <property type="entry name" value="P450"/>
</dbReference>
<keyword evidence="5 13" id="KW-0349">Heme</keyword>
<dbReference type="PANTHER" id="PTHR24292:SF54">
    <property type="entry name" value="CYP9F3-RELATED"/>
    <property type="match status" value="1"/>
</dbReference>
<evidence type="ECO:0000313" key="15">
    <source>
        <dbReference type="EMBL" id="CAG5092305.1"/>
    </source>
</evidence>
<comment type="subcellular location">
    <subcellularLocation>
        <location evidence="3">Endoplasmic reticulum membrane</location>
        <topology evidence="3">Peripheral membrane protein</topology>
    </subcellularLocation>
    <subcellularLocation>
        <location evidence="2">Microsome membrane</location>
        <topology evidence="2">Peripheral membrane protein</topology>
    </subcellularLocation>
</comment>
<dbReference type="GO" id="GO:0004497">
    <property type="term" value="F:monooxygenase activity"/>
    <property type="evidence" value="ECO:0007669"/>
    <property type="project" value="UniProtKB-KW"/>
</dbReference>
<dbReference type="Gene3D" id="1.10.630.10">
    <property type="entry name" value="Cytochrome P450"/>
    <property type="match status" value="1"/>
</dbReference>
<keyword evidence="8" id="KW-0492">Microsome</keyword>
<name>A0A8J2MKV2_COTCN</name>
<dbReference type="GO" id="GO:0020037">
    <property type="term" value="F:heme binding"/>
    <property type="evidence" value="ECO:0007669"/>
    <property type="project" value="InterPro"/>
</dbReference>
<feature type="non-terminal residue" evidence="15">
    <location>
        <position position="1"/>
    </location>
</feature>
<dbReference type="GO" id="GO:0016705">
    <property type="term" value="F:oxidoreductase activity, acting on paired donors, with incorporation or reduction of molecular oxygen"/>
    <property type="evidence" value="ECO:0007669"/>
    <property type="project" value="InterPro"/>
</dbReference>
<dbReference type="GO" id="GO:0005506">
    <property type="term" value="F:iron ion binding"/>
    <property type="evidence" value="ECO:0007669"/>
    <property type="project" value="InterPro"/>
</dbReference>
<organism evidence="15 16">
    <name type="scientific">Cotesia congregata</name>
    <name type="common">Parasitoid wasp</name>
    <name type="synonym">Apanteles congregatus</name>
    <dbReference type="NCBI Taxonomy" id="51543"/>
    <lineage>
        <taxon>Eukaryota</taxon>
        <taxon>Metazoa</taxon>
        <taxon>Ecdysozoa</taxon>
        <taxon>Arthropoda</taxon>
        <taxon>Hexapoda</taxon>
        <taxon>Insecta</taxon>
        <taxon>Pterygota</taxon>
        <taxon>Neoptera</taxon>
        <taxon>Endopterygota</taxon>
        <taxon>Hymenoptera</taxon>
        <taxon>Apocrita</taxon>
        <taxon>Ichneumonoidea</taxon>
        <taxon>Braconidae</taxon>
        <taxon>Microgastrinae</taxon>
        <taxon>Cotesia</taxon>
    </lineage>
</organism>
<evidence type="ECO:0000256" key="6">
    <source>
        <dbReference type="ARBA" id="ARBA00022723"/>
    </source>
</evidence>
<evidence type="ECO:0000256" key="14">
    <source>
        <dbReference type="RuleBase" id="RU000461"/>
    </source>
</evidence>
<dbReference type="InterPro" id="IPR001128">
    <property type="entry name" value="Cyt_P450"/>
</dbReference>
<evidence type="ECO:0000256" key="10">
    <source>
        <dbReference type="ARBA" id="ARBA00023004"/>
    </source>
</evidence>
<evidence type="ECO:0000256" key="4">
    <source>
        <dbReference type="ARBA" id="ARBA00010617"/>
    </source>
</evidence>
<dbReference type="FunFam" id="1.10.630.10:FF:000042">
    <property type="entry name" value="Cytochrome P450"/>
    <property type="match status" value="1"/>
</dbReference>
<gene>
    <name evidence="15" type="ORF">HICCMSTLAB_LOCUS6031</name>
</gene>
<sequence>MELIIGLVVLLILLYYYFTSTYNFWQERGIIGPKPTVLFGTIKDVILGRLSIGSYLKKVYDEYPNEPMVGFFTRWEPVLMLNDMELIKNVLIKDFKFFMDRGMRISEKHEPLTAHLFFIESKRWRVLRPKMTPVFTSGKLKDMFYLLTQCADQLDKYLDQFDGKEVDIREISARFTTDTIGVCAFGLQANALAEEDSLFRKMGKKIFEPSWRNLIKFRLRSFAPGLFEVIGGLFKDHDIHDFFVGITRDTIEYRKKNGISKHDFVDLLAMMKDSWNNEEFAELTDELLAAQLFVFFIAGFETSSSTMSNCIFELAMNHEVQDKLREEIKEEMERNNGVITYEGIKNMKYLDKVFNETLRKYPPVTSIMRKTTSPYTFPGTKVTIPTDTNVWIPSFAIQRDPKYYPNPDVFDPERFSEEEIEKRPAMAFLSFGDGPRNCIGARFGQMQTKVGIVKILQNHKADVCEKTDKNYTINPRSFLLAPVNGVVVKIIKQ</sequence>
<keyword evidence="9 14" id="KW-0560">Oxidoreductase</keyword>
<dbReference type="InterPro" id="IPR002401">
    <property type="entry name" value="Cyt_P450_E_grp-I"/>
</dbReference>
<evidence type="ECO:0000256" key="8">
    <source>
        <dbReference type="ARBA" id="ARBA00022848"/>
    </source>
</evidence>
<keyword evidence="16" id="KW-1185">Reference proteome</keyword>
<keyword evidence="12" id="KW-0472">Membrane</keyword>
<proteinExistence type="inferred from homology"/>
<dbReference type="SUPFAM" id="SSF48264">
    <property type="entry name" value="Cytochrome P450"/>
    <property type="match status" value="1"/>
</dbReference>
<evidence type="ECO:0000256" key="12">
    <source>
        <dbReference type="ARBA" id="ARBA00023136"/>
    </source>
</evidence>
<dbReference type="EMBL" id="CAJNRD030001120">
    <property type="protein sequence ID" value="CAG5092305.1"/>
    <property type="molecule type" value="Genomic_DNA"/>
</dbReference>
<evidence type="ECO:0000256" key="3">
    <source>
        <dbReference type="ARBA" id="ARBA00004406"/>
    </source>
</evidence>
<dbReference type="PANTHER" id="PTHR24292">
    <property type="entry name" value="CYTOCHROME P450"/>
    <property type="match status" value="1"/>
</dbReference>
<dbReference type="Proteomes" id="UP000786811">
    <property type="component" value="Unassembled WGS sequence"/>
</dbReference>
<accession>A0A8J2MKV2</accession>
<dbReference type="Pfam" id="PF00067">
    <property type="entry name" value="p450"/>
    <property type="match status" value="1"/>
</dbReference>
<evidence type="ECO:0000256" key="7">
    <source>
        <dbReference type="ARBA" id="ARBA00022824"/>
    </source>
</evidence>
<evidence type="ECO:0000256" key="13">
    <source>
        <dbReference type="PIRSR" id="PIRSR602401-1"/>
    </source>
</evidence>
<evidence type="ECO:0000256" key="1">
    <source>
        <dbReference type="ARBA" id="ARBA00001971"/>
    </source>
</evidence>
<comment type="cofactor">
    <cofactor evidence="1 13">
        <name>heme</name>
        <dbReference type="ChEBI" id="CHEBI:30413"/>
    </cofactor>
</comment>
<dbReference type="CDD" id="cd11056">
    <property type="entry name" value="CYP6-like"/>
    <property type="match status" value="1"/>
</dbReference>
<dbReference type="OrthoDB" id="2789670at2759"/>